<keyword evidence="5" id="KW-0119">Carbohydrate metabolism</keyword>
<dbReference type="PANTHER" id="PTHR33353">
    <property type="entry name" value="PUTATIVE (AFU_ORTHOLOGUE AFUA_1G12560)-RELATED"/>
    <property type="match status" value="1"/>
</dbReference>
<feature type="chain" id="PRO_5046701166" description="AA9 family lytic polysaccharide monooxygenase" evidence="6">
    <location>
        <begin position="18"/>
        <end position="384"/>
    </location>
</feature>
<sequence length="384" mass="42132">MHLINLLSLALTPLVAGHTLMTTLYVDGENQGDGVCIRMNRNPEKATYPISPLASDDMACGYDGETASKRICPVPQEGTLTFEFREWPDGTEPGAIDESHKGPCAVYMKRVLHATDDNNAAGPGWFKIWELDYDPDDGDGGKWCTEKLIANNGFLSVRLPAGIEGGPYLVRTELLALHAAQDEPADPQFYVGCAQVFVKGFEGEGEKPRLLEGVAVTIDKSTYDLDVPGLTFNIYDEKLALPYPMYGPAVYRGSSSNSGSRDENAKELTQVRGLKPDGCILARDDWCGFEVSDYSDEEGCWASSQECWDQADVCWNTAPPTGNKNCQIWEDKCSNIDDNCEAGNWDGPPDKGKVLTPALKKVGGSIEPFTKVGRSSHRRRTHKH</sequence>
<name>A0ABR4M1B8_9EURO</name>
<dbReference type="Proteomes" id="UP001610432">
    <property type="component" value="Unassembled WGS sequence"/>
</dbReference>
<keyword evidence="3 5" id="KW-0964">Secreted</keyword>
<evidence type="ECO:0000256" key="6">
    <source>
        <dbReference type="SAM" id="SignalP"/>
    </source>
</evidence>
<evidence type="ECO:0000256" key="2">
    <source>
        <dbReference type="ARBA" id="ARBA00004613"/>
    </source>
</evidence>
<feature type="signal peptide" evidence="6">
    <location>
        <begin position="1"/>
        <end position="17"/>
    </location>
</feature>
<dbReference type="Pfam" id="PF03443">
    <property type="entry name" value="AA9"/>
    <property type="match status" value="1"/>
</dbReference>
<comment type="domain">
    <text evidence="5">Has a modular structure: an endo-beta-1,4-glucanase catalytic module at the N-terminus, a linker rich in serines and threonines, and a C-terminal carbohydrate-binding module (CBM).</text>
</comment>
<comment type="subcellular location">
    <subcellularLocation>
        <location evidence="2 5">Secreted</location>
    </subcellularLocation>
</comment>
<dbReference type="EMBL" id="JBFXLQ010000005">
    <property type="protein sequence ID" value="KAL2870595.1"/>
    <property type="molecule type" value="Genomic_DNA"/>
</dbReference>
<evidence type="ECO:0000313" key="9">
    <source>
        <dbReference type="Proteomes" id="UP001610432"/>
    </source>
</evidence>
<comment type="catalytic activity">
    <reaction evidence="5">
        <text>[(1-&gt;4)-beta-D-glucosyl]n+m + reduced acceptor + O2 = 4-dehydro-beta-D-glucosyl-[(1-&gt;4)-beta-D-glucosyl]n-1 + [(1-&gt;4)-beta-D-glucosyl]m + acceptor + H2O.</text>
        <dbReference type="EC" id="1.14.99.56"/>
    </reaction>
</comment>
<keyword evidence="6" id="KW-0732">Signal</keyword>
<comment type="cofactor">
    <cofactor evidence="1">
        <name>Cu(2+)</name>
        <dbReference type="ChEBI" id="CHEBI:29036"/>
    </cofactor>
</comment>
<gene>
    <name evidence="8" type="ORF">BJX67DRAFT_377947</name>
</gene>
<dbReference type="GO" id="GO:0016787">
    <property type="term" value="F:hydrolase activity"/>
    <property type="evidence" value="ECO:0007669"/>
    <property type="project" value="UniProtKB-KW"/>
</dbReference>
<accession>A0ABR4M1B8</accession>
<keyword evidence="4 5" id="KW-1015">Disulfide bond</keyword>
<evidence type="ECO:0000256" key="4">
    <source>
        <dbReference type="ARBA" id="ARBA00023157"/>
    </source>
</evidence>
<keyword evidence="8" id="KW-0378">Hydrolase</keyword>
<dbReference type="EC" id="1.14.99.56" evidence="5"/>
<organism evidence="8 9">
    <name type="scientific">Aspergillus lucknowensis</name>
    <dbReference type="NCBI Taxonomy" id="176173"/>
    <lineage>
        <taxon>Eukaryota</taxon>
        <taxon>Fungi</taxon>
        <taxon>Dikarya</taxon>
        <taxon>Ascomycota</taxon>
        <taxon>Pezizomycotina</taxon>
        <taxon>Eurotiomycetes</taxon>
        <taxon>Eurotiomycetidae</taxon>
        <taxon>Eurotiales</taxon>
        <taxon>Aspergillaceae</taxon>
        <taxon>Aspergillus</taxon>
        <taxon>Aspergillus subgen. Nidulantes</taxon>
    </lineage>
</organism>
<comment type="caution">
    <text evidence="8">The sequence shown here is derived from an EMBL/GenBank/DDBJ whole genome shotgun (WGS) entry which is preliminary data.</text>
</comment>
<protein>
    <recommendedName>
        <fullName evidence="5">AA9 family lytic polysaccharide monooxygenase</fullName>
        <ecNumber evidence="5">1.14.99.56</ecNumber>
    </recommendedName>
    <alternativeName>
        <fullName evidence="5">Endo-beta-1,4-glucanase</fullName>
    </alternativeName>
    <alternativeName>
        <fullName evidence="5">Glycosyl hydrolase 61 family protein</fullName>
    </alternativeName>
</protein>
<evidence type="ECO:0000313" key="8">
    <source>
        <dbReference type="EMBL" id="KAL2870595.1"/>
    </source>
</evidence>
<comment type="function">
    <text evidence="5">Lytic polysaccharide monooxygenase (LMPO) that depolymerizes crystalline and amorphous polysaccharides via the oxidation of scissile alpha- or beta-(1-4)-glycosidic bonds, yielding C1 and/or C4 oxidation products. Catalysis by LPMOs requires the reduction of the active-site copper from Cu(II) to Cu(I) by a reducing agent and H(2)O(2) or O(2) as a cosubstrate.</text>
</comment>
<dbReference type="GeneID" id="98147319"/>
<dbReference type="InterPro" id="IPR049892">
    <property type="entry name" value="AA9"/>
</dbReference>
<dbReference type="PANTHER" id="PTHR33353:SF32">
    <property type="entry name" value="ENDO-BETA-1,4-GLUCANASE D"/>
    <property type="match status" value="1"/>
</dbReference>
<proteinExistence type="predicted"/>
<keyword evidence="5" id="KW-0136">Cellulose degradation</keyword>
<dbReference type="Gene3D" id="2.70.50.70">
    <property type="match status" value="1"/>
</dbReference>
<dbReference type="CDD" id="cd21175">
    <property type="entry name" value="LPMO_AA9"/>
    <property type="match status" value="1"/>
</dbReference>
<evidence type="ECO:0000256" key="5">
    <source>
        <dbReference type="RuleBase" id="RU368122"/>
    </source>
</evidence>
<reference evidence="8 9" key="1">
    <citation type="submission" date="2024-07" db="EMBL/GenBank/DDBJ databases">
        <title>Section-level genome sequencing and comparative genomics of Aspergillus sections Usti and Cavernicolus.</title>
        <authorList>
            <consortium name="Lawrence Berkeley National Laboratory"/>
            <person name="Nybo J.L."/>
            <person name="Vesth T.C."/>
            <person name="Theobald S."/>
            <person name="Frisvad J.C."/>
            <person name="Larsen T.O."/>
            <person name="Kjaerboelling I."/>
            <person name="Rothschild-Mancinelli K."/>
            <person name="Lyhne E.K."/>
            <person name="Kogle M.E."/>
            <person name="Barry K."/>
            <person name="Clum A."/>
            <person name="Na H."/>
            <person name="Ledsgaard L."/>
            <person name="Lin J."/>
            <person name="Lipzen A."/>
            <person name="Kuo A."/>
            <person name="Riley R."/>
            <person name="Mondo S."/>
            <person name="Labutti K."/>
            <person name="Haridas S."/>
            <person name="Pangalinan J."/>
            <person name="Salamov A.A."/>
            <person name="Simmons B.A."/>
            <person name="Magnuson J.K."/>
            <person name="Chen J."/>
            <person name="Drula E."/>
            <person name="Henrissat B."/>
            <person name="Wiebenga A."/>
            <person name="Lubbers R.J."/>
            <person name="Gomes A.C."/>
            <person name="Macurrencykelacurrency M.R."/>
            <person name="Stajich J."/>
            <person name="Grigoriev I.V."/>
            <person name="Mortensen U.H."/>
            <person name="De Vries R.P."/>
            <person name="Baker S.E."/>
            <person name="Andersen M.R."/>
        </authorList>
    </citation>
    <scope>NUCLEOTIDE SEQUENCE [LARGE SCALE GENOMIC DNA]</scope>
    <source>
        <strain evidence="8 9">CBS 449.75</strain>
    </source>
</reference>
<evidence type="ECO:0000256" key="3">
    <source>
        <dbReference type="ARBA" id="ARBA00022525"/>
    </source>
</evidence>
<evidence type="ECO:0000256" key="1">
    <source>
        <dbReference type="ARBA" id="ARBA00001973"/>
    </source>
</evidence>
<dbReference type="InterPro" id="IPR005103">
    <property type="entry name" value="AA9_LPMO"/>
</dbReference>
<evidence type="ECO:0000259" key="7">
    <source>
        <dbReference type="Pfam" id="PF03443"/>
    </source>
</evidence>
<keyword evidence="9" id="KW-1185">Reference proteome</keyword>
<dbReference type="RefSeq" id="XP_070889574.1">
    <property type="nucleotide sequence ID" value="XM_071032247.1"/>
</dbReference>
<keyword evidence="5" id="KW-0624">Polysaccharide degradation</keyword>
<feature type="domain" description="Auxiliary Activity family 9 catalytic" evidence="7">
    <location>
        <begin position="18"/>
        <end position="237"/>
    </location>
</feature>